<evidence type="ECO:0000259" key="2">
    <source>
        <dbReference type="Pfam" id="PF03031"/>
    </source>
</evidence>
<sequence>MNEDTGLVLVFDLDDTLVASTVFFRTFGQSRDVEYQENAAENVDLNGSLMYLLKVAVENKEFLSAVLLLSNSRMDSYGDAVLDRIEQDFLNDPLFDAVAYQQSLIRNGTYVKDLAVVGRMLEGIGKSSANLESRVLFFDDQSSHVMPRQFTDPRQYIQITPPFQTNETDQTDYSYFYERINEMKEEKRQKSIQRGGYRHKKTRRRLKLKRSKARRSRSKPSHNAL</sequence>
<organism evidence="3">
    <name type="scientific">viral metagenome</name>
    <dbReference type="NCBI Taxonomy" id="1070528"/>
    <lineage>
        <taxon>unclassified sequences</taxon>
        <taxon>metagenomes</taxon>
        <taxon>organismal metagenomes</taxon>
    </lineage>
</organism>
<dbReference type="AlphaFoldDB" id="A0A6C0DQN1"/>
<proteinExistence type="predicted"/>
<accession>A0A6C0DQN1</accession>
<feature type="domain" description="FCP1 homology" evidence="2">
    <location>
        <begin position="8"/>
        <end position="170"/>
    </location>
</feature>
<dbReference type="InterPro" id="IPR004274">
    <property type="entry name" value="FCP1_dom"/>
</dbReference>
<reference evidence="3" key="1">
    <citation type="journal article" date="2020" name="Nature">
        <title>Giant virus diversity and host interactions through global metagenomics.</title>
        <authorList>
            <person name="Schulz F."/>
            <person name="Roux S."/>
            <person name="Paez-Espino D."/>
            <person name="Jungbluth S."/>
            <person name="Walsh D.A."/>
            <person name="Denef V.J."/>
            <person name="McMahon K.D."/>
            <person name="Konstantinidis K.T."/>
            <person name="Eloe-Fadrosh E.A."/>
            <person name="Kyrpides N.C."/>
            <person name="Woyke T."/>
        </authorList>
    </citation>
    <scope>NUCLEOTIDE SEQUENCE</scope>
    <source>
        <strain evidence="3">GVMAG-M-3300023174-46</strain>
    </source>
</reference>
<feature type="compositionally biased region" description="Basic residues" evidence="1">
    <location>
        <begin position="196"/>
        <end position="225"/>
    </location>
</feature>
<dbReference type="SUPFAM" id="SSF56784">
    <property type="entry name" value="HAD-like"/>
    <property type="match status" value="1"/>
</dbReference>
<dbReference type="InterPro" id="IPR023214">
    <property type="entry name" value="HAD_sf"/>
</dbReference>
<evidence type="ECO:0000313" key="3">
    <source>
        <dbReference type="EMBL" id="QHT18490.1"/>
    </source>
</evidence>
<dbReference type="Gene3D" id="3.40.50.1000">
    <property type="entry name" value="HAD superfamily/HAD-like"/>
    <property type="match status" value="1"/>
</dbReference>
<protein>
    <recommendedName>
        <fullName evidence="2">FCP1 homology domain-containing protein</fullName>
    </recommendedName>
</protein>
<feature type="region of interest" description="Disordered" evidence="1">
    <location>
        <begin position="186"/>
        <end position="225"/>
    </location>
</feature>
<dbReference type="InterPro" id="IPR036412">
    <property type="entry name" value="HAD-like_sf"/>
</dbReference>
<dbReference type="Pfam" id="PF03031">
    <property type="entry name" value="NIF"/>
    <property type="match status" value="1"/>
</dbReference>
<name>A0A6C0DQN1_9ZZZZ</name>
<dbReference type="EMBL" id="MN739657">
    <property type="protein sequence ID" value="QHT18490.1"/>
    <property type="molecule type" value="Genomic_DNA"/>
</dbReference>
<evidence type="ECO:0000256" key="1">
    <source>
        <dbReference type="SAM" id="MobiDB-lite"/>
    </source>
</evidence>